<dbReference type="NCBIfam" id="TIGR02937">
    <property type="entry name" value="sigma70-ECF"/>
    <property type="match status" value="1"/>
</dbReference>
<dbReference type="GO" id="GO:0003677">
    <property type="term" value="F:DNA binding"/>
    <property type="evidence" value="ECO:0007669"/>
    <property type="project" value="UniProtKB-KW"/>
</dbReference>
<dbReference type="InterPro" id="IPR019734">
    <property type="entry name" value="TPR_rpt"/>
</dbReference>
<dbReference type="Pfam" id="PF13424">
    <property type="entry name" value="TPR_12"/>
    <property type="match status" value="1"/>
</dbReference>
<reference evidence="8 9" key="1">
    <citation type="journal article" date="2009" name="Stand. Genomic Sci.">
        <title>Complete genome sequence of Stackebrandtia nassauensis type strain (LLR-40K-21).</title>
        <authorList>
            <person name="Munk C."/>
            <person name="Lapidus A."/>
            <person name="Copeland A."/>
            <person name="Jando M."/>
            <person name="Mayilraj S."/>
            <person name="Glavina Del Rio T."/>
            <person name="Nolan M."/>
            <person name="Chen F."/>
            <person name="Lucas S."/>
            <person name="Tice H."/>
            <person name="Cheng J.F."/>
            <person name="Han C."/>
            <person name="Detter J.C."/>
            <person name="Bruce D."/>
            <person name="Goodwin L."/>
            <person name="Chain P."/>
            <person name="Pitluck S."/>
            <person name="Goker M."/>
            <person name="Ovchinikova G."/>
            <person name="Pati A."/>
            <person name="Ivanova N."/>
            <person name="Mavromatis K."/>
            <person name="Chen A."/>
            <person name="Palaniappan K."/>
            <person name="Land M."/>
            <person name="Hauser L."/>
            <person name="Chang Y.J."/>
            <person name="Jeffries C.D."/>
            <person name="Bristow J."/>
            <person name="Eisen J.A."/>
            <person name="Markowitz V."/>
            <person name="Hugenholtz P."/>
            <person name="Kyrpides N.C."/>
            <person name="Klenk H.P."/>
        </authorList>
    </citation>
    <scope>NUCLEOTIDE SEQUENCE [LARGE SCALE GENOMIC DNA]</scope>
    <source>
        <strain evidence="9">DSM 44728 / CIP 108903 / NRRL B-16338 / NBRC 102104 / LLR-40K-21</strain>
    </source>
</reference>
<dbReference type="Pfam" id="PF13181">
    <property type="entry name" value="TPR_8"/>
    <property type="match status" value="1"/>
</dbReference>
<dbReference type="EMBL" id="CP001778">
    <property type="protein sequence ID" value="ADD43251.1"/>
    <property type="molecule type" value="Genomic_DNA"/>
</dbReference>
<dbReference type="InterPro" id="IPR013325">
    <property type="entry name" value="RNA_pol_sigma_r2"/>
</dbReference>
<dbReference type="SUPFAM" id="SSF88946">
    <property type="entry name" value="Sigma2 domain of RNA polymerase sigma factors"/>
    <property type="match status" value="1"/>
</dbReference>
<sequence>MTSTTAMIRIEPLVRWPRHMTSGQAHLVEVDLRLLDEHWPYENEEFTFHVLLAGMPFHEVRTVGPPEIVVHRFGGSYGSCRFVVTPTVASGDHPLALSLETDGGAHVTTIELPVHVAAETRDEVREAVVPAAGRSGRAEHRANPAVTARSVVPLLAAHIGPDFSTDAVAAVAGVDLPTAGRLLAELAADGSVDESRDARYSLSPKGRGRIETTPADLRDAARRRLLDHYRQTGQLALEIMAPRGVSVVQGVIGFRDRSAARDWLDEETSNMAAYASLAAENGWMEHARELLQVLSQHLLDTGHHETFFRLCRRMANASDHEVKDLALNELADTYLELGRYLEAMECLNRVRELEASSAGIAGHAEALNKLGVVHSRLGQHERAYEFHQRALEFARGTENRLLIVDTCVQLGISLVSQGRLQEALARFAHARDLSEELNDQYRVALSTEHLAQVHAALGNVDNGRELWAEAAQRYRSLARPPTDTSRSDTEPVPGVAGRVSDERRLTEAIEQLASGRRAEQDVGIQTLETLARQVKQLRQTAVDELCRYVREFSERETNTAKSSHHGRVRHVLDILVDLSHATDANVEPTNIDLSGAVLPQVDFTDCRFGYASFNRAVFTRQANFTNVVFDGPAQFSDTMFEFPDAGSAVFTSAKFQGAADFSRAEFNGRASFLSVSFLDEVIFRDANFMAAALFTGGSGHGAVRFDDVIIAEPESLRLEDFEVLQPSAAHRWPVGWSPYTTANEGLSLRRAPEAGVSRADERLALALAHMGEPDALDEVIAEYSPLVWRVARGQGLDRSMAEDVVQATWMRLVQSLPRDVQNLKNLQGWLTSSAKREAWKRARQARLEIPSSLEWFEDLRSSENVEDDVADRMNTAPRYQAIWAALNQMSDVCRALIQVIAYTDRPDYDAVARQLGIARGSIGPTRGRCLAHLRRLLQENSDFND</sequence>
<dbReference type="GO" id="GO:0016987">
    <property type="term" value="F:sigma factor activity"/>
    <property type="evidence" value="ECO:0007669"/>
    <property type="project" value="UniProtKB-KW"/>
</dbReference>
<gene>
    <name evidence="8" type="ordered locus">Snas_3591</name>
</gene>
<evidence type="ECO:0000259" key="7">
    <source>
        <dbReference type="Pfam" id="PF04542"/>
    </source>
</evidence>
<dbReference type="KEGG" id="sna:Snas_3591"/>
<proteinExistence type="predicted"/>
<keyword evidence="9" id="KW-1185">Reference proteome</keyword>
<feature type="repeat" description="TPR" evidence="5">
    <location>
        <begin position="364"/>
        <end position="397"/>
    </location>
</feature>
<feature type="domain" description="RNA polymerase sigma-70 region 2" evidence="7">
    <location>
        <begin position="780"/>
        <end position="846"/>
    </location>
</feature>
<dbReference type="Gene3D" id="1.10.10.10">
    <property type="entry name" value="Winged helix-like DNA-binding domain superfamily/Winged helix DNA-binding domain"/>
    <property type="match status" value="1"/>
</dbReference>
<dbReference type="SMART" id="SM00028">
    <property type="entry name" value="TPR"/>
    <property type="match status" value="3"/>
</dbReference>
<keyword evidence="2" id="KW-0731">Sigma factor</keyword>
<keyword evidence="4" id="KW-0804">Transcription</keyword>
<dbReference type="InterPro" id="IPR007627">
    <property type="entry name" value="RNA_pol_sigma70_r2"/>
</dbReference>
<dbReference type="InterPro" id="IPR039425">
    <property type="entry name" value="RNA_pol_sigma-70-like"/>
</dbReference>
<evidence type="ECO:0000256" key="5">
    <source>
        <dbReference type="PROSITE-ProRule" id="PRU00339"/>
    </source>
</evidence>
<dbReference type="InterPro" id="IPR001646">
    <property type="entry name" value="5peptide_repeat"/>
</dbReference>
<dbReference type="PANTHER" id="PTHR43133:SF8">
    <property type="entry name" value="RNA POLYMERASE SIGMA FACTOR HI_1459-RELATED"/>
    <property type="match status" value="1"/>
</dbReference>
<dbReference type="OrthoDB" id="265863at2"/>
<dbReference type="eggNOG" id="COG0457">
    <property type="taxonomic scope" value="Bacteria"/>
</dbReference>
<dbReference type="eggNOG" id="COG1414">
    <property type="taxonomic scope" value="Bacteria"/>
</dbReference>
<dbReference type="STRING" id="446470.Snas_3591"/>
<keyword evidence="1" id="KW-0805">Transcription regulation</keyword>
<accession>D3PWM9</accession>
<dbReference type="HOGENOM" id="CLU_310988_0_0_11"/>
<evidence type="ECO:0000256" key="2">
    <source>
        <dbReference type="ARBA" id="ARBA00023082"/>
    </source>
</evidence>
<dbReference type="SUPFAM" id="SSF48452">
    <property type="entry name" value="TPR-like"/>
    <property type="match status" value="1"/>
</dbReference>
<dbReference type="GO" id="GO:0006352">
    <property type="term" value="P:DNA-templated transcription initiation"/>
    <property type="evidence" value="ECO:0007669"/>
    <property type="project" value="InterPro"/>
</dbReference>
<evidence type="ECO:0000256" key="3">
    <source>
        <dbReference type="ARBA" id="ARBA00023125"/>
    </source>
</evidence>
<dbReference type="InterPro" id="IPR036388">
    <property type="entry name" value="WH-like_DNA-bd_sf"/>
</dbReference>
<dbReference type="Pfam" id="PF13576">
    <property type="entry name" value="Pentapeptide_3"/>
    <property type="match status" value="2"/>
</dbReference>
<dbReference type="AlphaFoldDB" id="D3PWM9"/>
<dbReference type="Gene3D" id="1.25.40.10">
    <property type="entry name" value="Tetratricopeptide repeat domain"/>
    <property type="match status" value="1"/>
</dbReference>
<dbReference type="Gene3D" id="1.10.1740.10">
    <property type="match status" value="1"/>
</dbReference>
<dbReference type="PANTHER" id="PTHR43133">
    <property type="entry name" value="RNA POLYMERASE ECF-TYPE SIGMA FACTO"/>
    <property type="match status" value="1"/>
</dbReference>
<keyword evidence="3" id="KW-0238">DNA-binding</keyword>
<evidence type="ECO:0000313" key="9">
    <source>
        <dbReference type="Proteomes" id="UP000000844"/>
    </source>
</evidence>
<protein>
    <submittedName>
        <fullName evidence="8">RNA polymerase, sigma-24 subunit, ECF subfamily</fullName>
    </submittedName>
</protein>
<name>D3PWM9_STANL</name>
<evidence type="ECO:0000256" key="1">
    <source>
        <dbReference type="ARBA" id="ARBA00023015"/>
    </source>
</evidence>
<dbReference type="SUPFAM" id="SSF141571">
    <property type="entry name" value="Pentapeptide repeat-like"/>
    <property type="match status" value="1"/>
</dbReference>
<dbReference type="PROSITE" id="PS50005">
    <property type="entry name" value="TPR"/>
    <property type="match status" value="2"/>
</dbReference>
<organism evidence="8 9">
    <name type="scientific">Stackebrandtia nassauensis (strain DSM 44728 / CIP 108903 / NRRL B-16338 / NBRC 102104 / LLR-40K-21)</name>
    <dbReference type="NCBI Taxonomy" id="446470"/>
    <lineage>
        <taxon>Bacteria</taxon>
        <taxon>Bacillati</taxon>
        <taxon>Actinomycetota</taxon>
        <taxon>Actinomycetes</taxon>
        <taxon>Glycomycetales</taxon>
        <taxon>Glycomycetaceae</taxon>
        <taxon>Stackebrandtia</taxon>
    </lineage>
</organism>
<dbReference type="InterPro" id="IPR011990">
    <property type="entry name" value="TPR-like_helical_dom_sf"/>
</dbReference>
<evidence type="ECO:0000313" key="8">
    <source>
        <dbReference type="EMBL" id="ADD43251.1"/>
    </source>
</evidence>
<evidence type="ECO:0000256" key="4">
    <source>
        <dbReference type="ARBA" id="ARBA00023163"/>
    </source>
</evidence>
<feature type="repeat" description="TPR" evidence="5">
    <location>
        <begin position="324"/>
        <end position="357"/>
    </location>
</feature>
<evidence type="ECO:0000256" key="6">
    <source>
        <dbReference type="SAM" id="MobiDB-lite"/>
    </source>
</evidence>
<dbReference type="RefSeq" id="WP_013018822.1">
    <property type="nucleotide sequence ID" value="NC_013947.1"/>
</dbReference>
<dbReference type="InterPro" id="IPR014284">
    <property type="entry name" value="RNA_pol_sigma-70_dom"/>
</dbReference>
<feature type="region of interest" description="Disordered" evidence="6">
    <location>
        <begin position="477"/>
        <end position="499"/>
    </location>
</feature>
<dbReference type="Pfam" id="PF04542">
    <property type="entry name" value="Sigma70_r2"/>
    <property type="match status" value="1"/>
</dbReference>
<dbReference type="Gene3D" id="2.160.20.80">
    <property type="entry name" value="E3 ubiquitin-protein ligase SopA"/>
    <property type="match status" value="1"/>
</dbReference>
<dbReference type="eggNOG" id="COG1595">
    <property type="taxonomic scope" value="Bacteria"/>
</dbReference>
<dbReference type="Proteomes" id="UP000000844">
    <property type="component" value="Chromosome"/>
</dbReference>
<keyword evidence="5" id="KW-0802">TPR repeat</keyword>
<dbReference type="eggNOG" id="COG1357">
    <property type="taxonomic scope" value="Bacteria"/>
</dbReference>